<dbReference type="Proteomes" id="UP000218615">
    <property type="component" value="Unassembled WGS sequence"/>
</dbReference>
<reference evidence="2" key="1">
    <citation type="submission" date="2017-06" db="EMBL/GenBank/DDBJ databases">
        <authorList>
            <person name="Cremers G."/>
        </authorList>
    </citation>
    <scope>NUCLEOTIDE SEQUENCE [LARGE SCALE GENOMIC DNA]</scope>
</reference>
<accession>A0A284VMD1</accession>
<evidence type="ECO:0000313" key="1">
    <source>
        <dbReference type="EMBL" id="SNQ60402.1"/>
    </source>
</evidence>
<dbReference type="AlphaFoldDB" id="A0A284VMD1"/>
<name>A0A284VMD1_9EURY</name>
<keyword evidence="2" id="KW-1185">Reference proteome</keyword>
<gene>
    <name evidence="1" type="ORF">MNV_180034</name>
</gene>
<proteinExistence type="predicted"/>
<sequence>MVNERKLVKGLAVAASALDSKWGRAFTGILGVADAILEDSEDSEGRKSAVSPQVREVLRRLGIKEMPRRDCPKNWLHRFIKDPSGIHLVVGRQRAGKTALCFWLAQATAKKPIYAITLSPDVLEGVEVIDDIMEVPDNGVVVIDDAQTFFDSIRQADDDYMKLRHLSNIIEKRGVCVLFNVHSTTLLNKTPVESTKTLIFKELNYFGAEAERGFVQKYAFIAEALIKEIPITHRKEYAVFLTFPTIVLELPKPHCRKAGIRKSARHAIIQS</sequence>
<dbReference type="InterPro" id="IPR027417">
    <property type="entry name" value="P-loop_NTPase"/>
</dbReference>
<evidence type="ECO:0000313" key="2">
    <source>
        <dbReference type="Proteomes" id="UP000218615"/>
    </source>
</evidence>
<evidence type="ECO:0008006" key="3">
    <source>
        <dbReference type="Google" id="ProtNLM"/>
    </source>
</evidence>
<dbReference type="SUPFAM" id="SSF52540">
    <property type="entry name" value="P-loop containing nucleoside triphosphate hydrolases"/>
    <property type="match status" value="1"/>
</dbReference>
<dbReference type="RefSeq" id="WP_096204744.1">
    <property type="nucleotide sequence ID" value="NZ_FZMP01000090.1"/>
</dbReference>
<dbReference type="EMBL" id="FZMP01000090">
    <property type="protein sequence ID" value="SNQ60402.1"/>
    <property type="molecule type" value="Genomic_DNA"/>
</dbReference>
<protein>
    <recommendedName>
        <fullName evidence="3">Zona occludens toxin N-terminal domain-containing protein</fullName>
    </recommendedName>
</protein>
<organism evidence="1 2">
    <name type="scientific">Candidatus Methanoperedens nitratireducens</name>
    <dbReference type="NCBI Taxonomy" id="1392998"/>
    <lineage>
        <taxon>Archaea</taxon>
        <taxon>Methanobacteriati</taxon>
        <taxon>Methanobacteriota</taxon>
        <taxon>Stenosarchaea group</taxon>
        <taxon>Methanomicrobia</taxon>
        <taxon>Methanosarcinales</taxon>
        <taxon>ANME-2 cluster</taxon>
        <taxon>Candidatus Methanoperedentaceae</taxon>
        <taxon>Candidatus Methanoperedens</taxon>
    </lineage>
</organism>
<dbReference type="Gene3D" id="3.40.50.300">
    <property type="entry name" value="P-loop containing nucleotide triphosphate hydrolases"/>
    <property type="match status" value="1"/>
</dbReference>